<proteinExistence type="predicted"/>
<evidence type="ECO:0000313" key="1">
    <source>
        <dbReference type="EMBL" id="GAT59556.1"/>
    </source>
</evidence>
<evidence type="ECO:0000313" key="2">
    <source>
        <dbReference type="Proteomes" id="UP000815677"/>
    </source>
</evidence>
<reference evidence="1" key="1">
    <citation type="submission" date="2014-09" db="EMBL/GenBank/DDBJ databases">
        <title>Genome sequence of the luminous mushroom Mycena chlorophos for searching fungal bioluminescence genes.</title>
        <authorList>
            <person name="Tanaka Y."/>
            <person name="Kasuga D."/>
            <person name="Oba Y."/>
            <person name="Hase S."/>
            <person name="Sato K."/>
            <person name="Oba Y."/>
            <person name="Sakakibara Y."/>
        </authorList>
    </citation>
    <scope>NUCLEOTIDE SEQUENCE</scope>
</reference>
<protein>
    <submittedName>
        <fullName evidence="1">Uncharacterized protein</fullName>
    </submittedName>
</protein>
<dbReference type="EMBL" id="DF849885">
    <property type="protein sequence ID" value="GAT59556.1"/>
    <property type="molecule type" value="Genomic_DNA"/>
</dbReference>
<gene>
    <name evidence="1" type="ORF">MCHLO_15829</name>
</gene>
<organism evidence="1 2">
    <name type="scientific">Mycena chlorophos</name>
    <name type="common">Agaric fungus</name>
    <name type="synonym">Agaricus chlorophos</name>
    <dbReference type="NCBI Taxonomy" id="658473"/>
    <lineage>
        <taxon>Eukaryota</taxon>
        <taxon>Fungi</taxon>
        <taxon>Dikarya</taxon>
        <taxon>Basidiomycota</taxon>
        <taxon>Agaricomycotina</taxon>
        <taxon>Agaricomycetes</taxon>
        <taxon>Agaricomycetidae</taxon>
        <taxon>Agaricales</taxon>
        <taxon>Marasmiineae</taxon>
        <taxon>Mycenaceae</taxon>
        <taxon>Mycena</taxon>
    </lineage>
</organism>
<accession>A0ABQ0M843</accession>
<sequence length="199" mass="22855">MYPNDFLNSDRISSIRESLNRASDAALQAVIDSSVKCFMLRNRLELSENGVLEPVARRRRHYLTAVINPAHRKALTRLVTSNHSLSVEVQRYGDRNHREIPREKCLCRFCEASVEDEPHALLLCEGNNELLRLRAAFYRELFTLDGSLWGHHCSGDAYRFLHATLASRKAVARFARYVHEVLGVYATVPPYWADGYHAR</sequence>
<dbReference type="Proteomes" id="UP000815677">
    <property type="component" value="Unassembled WGS sequence"/>
</dbReference>
<name>A0ABQ0M843_MYCCL</name>
<keyword evidence="2" id="KW-1185">Reference proteome</keyword>